<gene>
    <name evidence="3" type="ORF">RJ639_013891</name>
</gene>
<evidence type="ECO:0000256" key="2">
    <source>
        <dbReference type="SAM" id="MobiDB-lite"/>
    </source>
</evidence>
<evidence type="ECO:0000256" key="1">
    <source>
        <dbReference type="ARBA" id="ARBA00022786"/>
    </source>
</evidence>
<proteinExistence type="predicted"/>
<evidence type="ECO:0000313" key="4">
    <source>
        <dbReference type="Proteomes" id="UP001188597"/>
    </source>
</evidence>
<accession>A0AA88VG40</accession>
<comment type="caution">
    <text evidence="3">The sequence shown here is derived from an EMBL/GenBank/DDBJ whole genome shotgun (WGS) entry which is preliminary data.</text>
</comment>
<evidence type="ECO:0000313" key="3">
    <source>
        <dbReference type="EMBL" id="KAK3007657.1"/>
    </source>
</evidence>
<feature type="compositionally biased region" description="Low complexity" evidence="2">
    <location>
        <begin position="116"/>
        <end position="128"/>
    </location>
</feature>
<keyword evidence="1" id="KW-0833">Ubl conjugation pathway</keyword>
<dbReference type="GO" id="GO:0005680">
    <property type="term" value="C:anaphase-promoting complex"/>
    <property type="evidence" value="ECO:0007669"/>
    <property type="project" value="InterPro"/>
</dbReference>
<dbReference type="EMBL" id="JAVXUP010001839">
    <property type="protein sequence ID" value="KAK3007657.1"/>
    <property type="molecule type" value="Genomic_DNA"/>
</dbReference>
<name>A0AA88VG40_9ASTE</name>
<dbReference type="Proteomes" id="UP001188597">
    <property type="component" value="Unassembled WGS sequence"/>
</dbReference>
<reference evidence="3" key="1">
    <citation type="submission" date="2022-12" db="EMBL/GenBank/DDBJ databases">
        <title>Draft genome assemblies for two species of Escallonia (Escalloniales).</title>
        <authorList>
            <person name="Chanderbali A."/>
            <person name="Dervinis C."/>
            <person name="Anghel I."/>
            <person name="Soltis D."/>
            <person name="Soltis P."/>
            <person name="Zapata F."/>
        </authorList>
    </citation>
    <scope>NUCLEOTIDE SEQUENCE</scope>
    <source>
        <strain evidence="3">UCBG64.0493</strain>
        <tissue evidence="3">Leaf</tissue>
    </source>
</reference>
<dbReference type="InterPro" id="IPR018860">
    <property type="entry name" value="APC_suCDC26"/>
</dbReference>
<dbReference type="Pfam" id="PF10471">
    <property type="entry name" value="ANAPC_CDC26"/>
    <property type="match status" value="1"/>
</dbReference>
<feature type="region of interest" description="Disordered" evidence="2">
    <location>
        <begin position="109"/>
        <end position="139"/>
    </location>
</feature>
<sequence>MAKQQGPLIDVLTLNLAISSTHPSILVTGARHSRLRASLSPDFGNNVSEETAIAIHATTMAAWAAANAFEAMMLRRNPSKIEVKLEDKEELEDSRKRAAASSSAAATSLLHHFDRTSTATTTTGAANAPSKSHRIGLHS</sequence>
<organism evidence="3 4">
    <name type="scientific">Escallonia herrerae</name>
    <dbReference type="NCBI Taxonomy" id="1293975"/>
    <lineage>
        <taxon>Eukaryota</taxon>
        <taxon>Viridiplantae</taxon>
        <taxon>Streptophyta</taxon>
        <taxon>Embryophyta</taxon>
        <taxon>Tracheophyta</taxon>
        <taxon>Spermatophyta</taxon>
        <taxon>Magnoliopsida</taxon>
        <taxon>eudicotyledons</taxon>
        <taxon>Gunneridae</taxon>
        <taxon>Pentapetalae</taxon>
        <taxon>asterids</taxon>
        <taxon>campanulids</taxon>
        <taxon>Escalloniales</taxon>
        <taxon>Escalloniaceae</taxon>
        <taxon>Escallonia</taxon>
    </lineage>
</organism>
<keyword evidence="4" id="KW-1185">Reference proteome</keyword>
<protein>
    <submittedName>
        <fullName evidence="3">Uncharacterized protein</fullName>
    </submittedName>
</protein>
<dbReference type="GO" id="GO:0031145">
    <property type="term" value="P:anaphase-promoting complex-dependent catabolic process"/>
    <property type="evidence" value="ECO:0007669"/>
    <property type="project" value="InterPro"/>
</dbReference>
<dbReference type="AlphaFoldDB" id="A0AA88VG40"/>